<evidence type="ECO:0000259" key="4">
    <source>
        <dbReference type="PROSITE" id="PS51462"/>
    </source>
</evidence>
<dbReference type="PROSITE" id="PS00893">
    <property type="entry name" value="NUDIX_BOX"/>
    <property type="match status" value="1"/>
</dbReference>
<dbReference type="AlphaFoldDB" id="A0A8S0WBR5"/>
<evidence type="ECO:0000256" key="3">
    <source>
        <dbReference type="RuleBase" id="RU003476"/>
    </source>
</evidence>
<dbReference type="InterPro" id="IPR020084">
    <property type="entry name" value="NUDIX_hydrolase_CS"/>
</dbReference>
<dbReference type="RefSeq" id="WP_174626691.1">
    <property type="nucleotide sequence ID" value="NZ_CADCXN010000082.1"/>
</dbReference>
<keyword evidence="2 3" id="KW-0378">Hydrolase</keyword>
<dbReference type="InterPro" id="IPR015797">
    <property type="entry name" value="NUDIX_hydrolase-like_dom_sf"/>
</dbReference>
<dbReference type="CDD" id="cd04673">
    <property type="entry name" value="NUDIX_ADPRase"/>
    <property type="match status" value="1"/>
</dbReference>
<dbReference type="EMBL" id="CADCXN010000082">
    <property type="protein sequence ID" value="CAA9891873.1"/>
    <property type="molecule type" value="Genomic_DNA"/>
</dbReference>
<reference evidence="5 6" key="1">
    <citation type="submission" date="2020-02" db="EMBL/GenBank/DDBJ databases">
        <authorList>
            <person name="Hogendoorn C."/>
        </authorList>
    </citation>
    <scope>NUCLEOTIDE SEQUENCE [LARGE SCALE GENOMIC DNA]</scope>
    <source>
        <strain evidence="5">METHB21</strain>
    </source>
</reference>
<protein>
    <submittedName>
        <fullName evidence="5">ADP-ribose pyrophosphatase</fullName>
    </submittedName>
</protein>
<dbReference type="GO" id="GO:0016787">
    <property type="term" value="F:hydrolase activity"/>
    <property type="evidence" value="ECO:0007669"/>
    <property type="project" value="UniProtKB-KW"/>
</dbReference>
<dbReference type="PRINTS" id="PR00502">
    <property type="entry name" value="NUDIXFAMILY"/>
</dbReference>
<evidence type="ECO:0000313" key="5">
    <source>
        <dbReference type="EMBL" id="CAA9891873.1"/>
    </source>
</evidence>
<dbReference type="Gene3D" id="3.90.79.10">
    <property type="entry name" value="Nucleoside Triphosphate Pyrophosphohydrolase"/>
    <property type="match status" value="1"/>
</dbReference>
<dbReference type="PANTHER" id="PTHR43736:SF1">
    <property type="entry name" value="DIHYDRONEOPTERIN TRIPHOSPHATE DIPHOSPHATASE"/>
    <property type="match status" value="1"/>
</dbReference>
<comment type="similarity">
    <text evidence="3">Belongs to the Nudix hydrolase family.</text>
</comment>
<dbReference type="SUPFAM" id="SSF55811">
    <property type="entry name" value="Nudix"/>
    <property type="match status" value="1"/>
</dbReference>
<dbReference type="InterPro" id="IPR020476">
    <property type="entry name" value="Nudix_hydrolase"/>
</dbReference>
<evidence type="ECO:0000256" key="1">
    <source>
        <dbReference type="ARBA" id="ARBA00001946"/>
    </source>
</evidence>
<sequence>MQIKNINLSAVPAIGVGGIVFNNQNQVLIIRRNQPPAMGLWSIPGGKLEAGESLAIACKREFKEETGLDIEVKNIVAVVERRIEGFHYVIIDFLALLIDQECAEPIAQSDVAEAKWINLVQLDDYEVVEGLTEIISRTYSLSRGDCLAGLYAADAAATDYILSVFG</sequence>
<proteinExistence type="inferred from homology"/>
<organism evidence="5 6">
    <name type="scientific">Candidatus Methylobacter favarea</name>
    <dbReference type="NCBI Taxonomy" id="2707345"/>
    <lineage>
        <taxon>Bacteria</taxon>
        <taxon>Pseudomonadati</taxon>
        <taxon>Pseudomonadota</taxon>
        <taxon>Gammaproteobacteria</taxon>
        <taxon>Methylococcales</taxon>
        <taxon>Methylococcaceae</taxon>
        <taxon>Methylobacter</taxon>
    </lineage>
</organism>
<dbReference type="InterPro" id="IPR000086">
    <property type="entry name" value="NUDIX_hydrolase_dom"/>
</dbReference>
<evidence type="ECO:0000256" key="2">
    <source>
        <dbReference type="ARBA" id="ARBA00022801"/>
    </source>
</evidence>
<gene>
    <name evidence="5" type="ORF">METHB2_510008</name>
</gene>
<dbReference type="Pfam" id="PF00293">
    <property type="entry name" value="NUDIX"/>
    <property type="match status" value="1"/>
</dbReference>
<dbReference type="PROSITE" id="PS51462">
    <property type="entry name" value="NUDIX"/>
    <property type="match status" value="1"/>
</dbReference>
<accession>A0A8S0WBR5</accession>
<comment type="caution">
    <text evidence="5">The sequence shown here is derived from an EMBL/GenBank/DDBJ whole genome shotgun (WGS) entry which is preliminary data.</text>
</comment>
<evidence type="ECO:0000313" key="6">
    <source>
        <dbReference type="Proteomes" id="UP000494216"/>
    </source>
</evidence>
<dbReference type="PANTHER" id="PTHR43736">
    <property type="entry name" value="ADP-RIBOSE PYROPHOSPHATASE"/>
    <property type="match status" value="1"/>
</dbReference>
<dbReference type="Proteomes" id="UP000494216">
    <property type="component" value="Unassembled WGS sequence"/>
</dbReference>
<name>A0A8S0WBR5_9GAMM</name>
<comment type="cofactor">
    <cofactor evidence="1">
        <name>Mg(2+)</name>
        <dbReference type="ChEBI" id="CHEBI:18420"/>
    </cofactor>
</comment>
<keyword evidence="6" id="KW-1185">Reference proteome</keyword>
<feature type="domain" description="Nudix hydrolase" evidence="4">
    <location>
        <begin position="11"/>
        <end position="140"/>
    </location>
</feature>